<dbReference type="Gene3D" id="6.10.140.1170">
    <property type="match status" value="1"/>
</dbReference>
<dbReference type="PIRSF" id="PIRSF004911">
    <property type="entry name" value="DUF160"/>
    <property type="match status" value="1"/>
</dbReference>
<evidence type="ECO:0000256" key="11">
    <source>
        <dbReference type="SAM" id="MobiDB-lite"/>
    </source>
</evidence>
<evidence type="ECO:0000256" key="1">
    <source>
        <dbReference type="ARBA" id="ARBA00001933"/>
    </source>
</evidence>
<dbReference type="SFLD" id="SFLDS00029">
    <property type="entry name" value="Radical_SAM"/>
    <property type="match status" value="1"/>
</dbReference>
<dbReference type="InterPro" id="IPR013785">
    <property type="entry name" value="Aldolase_TIM"/>
</dbReference>
<dbReference type="SFLD" id="SFLDG01070">
    <property type="entry name" value="PLP-dependent"/>
    <property type="match status" value="1"/>
</dbReference>
<feature type="binding site" evidence="9">
    <location>
        <position position="167"/>
    </location>
    <ligand>
        <name>[4Fe-4S] cluster</name>
        <dbReference type="ChEBI" id="CHEBI:49883"/>
        <note>4Fe-4S-S-AdoMet</note>
    </ligand>
</feature>
<evidence type="ECO:0000256" key="7">
    <source>
        <dbReference type="ARBA" id="ARBA00023014"/>
    </source>
</evidence>
<keyword evidence="14" id="KW-1185">Reference proteome</keyword>
<keyword evidence="7 9" id="KW-0411">Iron-sulfur</keyword>
<organism evidence="13 14">
    <name type="scientific">Candidatus Syntrophocurvum alkaliphilum</name>
    <dbReference type="NCBI Taxonomy" id="2293317"/>
    <lineage>
        <taxon>Bacteria</taxon>
        <taxon>Bacillati</taxon>
        <taxon>Bacillota</taxon>
        <taxon>Clostridia</taxon>
        <taxon>Eubacteriales</taxon>
        <taxon>Syntrophomonadaceae</taxon>
        <taxon>Candidatus Syntrophocurvum</taxon>
    </lineage>
</organism>
<dbReference type="PROSITE" id="PS51918">
    <property type="entry name" value="RADICAL_SAM"/>
    <property type="match status" value="1"/>
</dbReference>
<dbReference type="RefSeq" id="WP_156203149.1">
    <property type="nucleotide sequence ID" value="NZ_CP046457.1"/>
</dbReference>
<dbReference type="NCBIfam" id="TIGR00238">
    <property type="entry name" value="KamA family radical SAM protein"/>
    <property type="match status" value="1"/>
</dbReference>
<reference evidence="14" key="1">
    <citation type="journal article" date="2019" name="Microbiology">
        <title>Complete Genome Sequence of an Uncultured Bacterium of the Candidate Phylum Bipolaricaulota.</title>
        <authorList>
            <person name="Kadnikov V.V."/>
            <person name="Mardanov A.V."/>
            <person name="Beletsky A.V."/>
            <person name="Frank Y.A."/>
            <person name="Karnachuk O.V."/>
            <person name="Ravin N.V."/>
        </authorList>
    </citation>
    <scope>NUCLEOTIDE SEQUENCE [LARGE SCALE GENOMIC DNA]</scope>
</reference>
<dbReference type="AlphaFoldDB" id="A0A6I6DI39"/>
<evidence type="ECO:0000256" key="9">
    <source>
        <dbReference type="PIRSR" id="PIRSR004911-1"/>
    </source>
</evidence>
<evidence type="ECO:0000313" key="13">
    <source>
        <dbReference type="EMBL" id="QGT99229.1"/>
    </source>
</evidence>
<feature type="modified residue" description="N6-(pyridoxal phosphate)lysine" evidence="10">
    <location>
        <position position="375"/>
    </location>
</feature>
<evidence type="ECO:0000256" key="10">
    <source>
        <dbReference type="PIRSR" id="PIRSR603739-50"/>
    </source>
</evidence>
<dbReference type="InterPro" id="IPR025895">
    <property type="entry name" value="LAM_C_dom"/>
</dbReference>
<dbReference type="GO" id="GO:0051539">
    <property type="term" value="F:4 iron, 4 sulfur cluster binding"/>
    <property type="evidence" value="ECO:0007669"/>
    <property type="project" value="UniProtKB-KW"/>
</dbReference>
<proteinExistence type="predicted"/>
<evidence type="ECO:0000256" key="5">
    <source>
        <dbReference type="ARBA" id="ARBA00022898"/>
    </source>
</evidence>
<sequence length="408" mass="47100">MDNRKLALERAQELKENINDYLEAQKNIETGFKMADRSAANKNKLLNFYNASEDDWNSWTWQMKNRISDVDTLKAFLNLSEDEAKELRDLSNQYRWAISPYYFSLIDFDNYRDSTIFKQAVPDIREASDDGEDDPMSESTTSPAPRITRRYPDRLIINVSNQCPMYCRHCQRRRNFGETDEHATMDQLKEAINYVKANPEIRDVLITGGDSLMLSNKVLDWLLGEVNDIEHVEIKRLGTRALVTLPQRINEELCEIIAKYPPIYISSQFNSPMEITPETQKATDMLIKAGAVLGNQAVLLKDINDDPHVMKKLNHELLKVRIRPYYIFHAKTVKGTSHFITKIETGINIMEHLRGYTSGLAIPTYIVNAPGGYGKTPLLPEYMVSTSEDDITIRTWEKRVLQYPNKTY</sequence>
<keyword evidence="8 13" id="KW-0413">Isomerase</keyword>
<name>A0A6I6DI39_9FIRM</name>
<gene>
    <name evidence="13" type="ORF">SYNTR_0636</name>
</gene>
<dbReference type="CDD" id="cd01335">
    <property type="entry name" value="Radical_SAM"/>
    <property type="match status" value="1"/>
</dbReference>
<dbReference type="PANTHER" id="PTHR30538">
    <property type="entry name" value="LYSINE 2,3-AMINOMUTASE-RELATED"/>
    <property type="match status" value="1"/>
</dbReference>
<feature type="binding site" evidence="9">
    <location>
        <position position="163"/>
    </location>
    <ligand>
        <name>[4Fe-4S] cluster</name>
        <dbReference type="ChEBI" id="CHEBI:49883"/>
        <note>4Fe-4S-S-AdoMet</note>
    </ligand>
</feature>
<feature type="domain" description="Radical SAM core" evidence="12">
    <location>
        <begin position="149"/>
        <end position="360"/>
    </location>
</feature>
<evidence type="ECO:0000313" key="14">
    <source>
        <dbReference type="Proteomes" id="UP000426444"/>
    </source>
</evidence>
<comment type="cofactor">
    <cofactor evidence="1 10">
        <name>pyridoxal 5'-phosphate</name>
        <dbReference type="ChEBI" id="CHEBI:597326"/>
    </cofactor>
</comment>
<evidence type="ECO:0000256" key="4">
    <source>
        <dbReference type="ARBA" id="ARBA00022723"/>
    </source>
</evidence>
<dbReference type="EC" id="5.4.3.9" evidence="13"/>
<accession>A0A6I6DI39</accession>
<keyword evidence="6" id="KW-0408">Iron</keyword>
<keyword evidence="3" id="KW-0949">S-adenosyl-L-methionine</keyword>
<dbReference type="InterPro" id="IPR003739">
    <property type="entry name" value="Lys_aminomutase/Glu_NH3_mut"/>
</dbReference>
<feature type="binding site" evidence="9">
    <location>
        <position position="170"/>
    </location>
    <ligand>
        <name>[4Fe-4S] cluster</name>
        <dbReference type="ChEBI" id="CHEBI:49883"/>
        <note>4Fe-4S-S-AdoMet</note>
    </ligand>
</feature>
<dbReference type="SUPFAM" id="SSF102114">
    <property type="entry name" value="Radical SAM enzymes"/>
    <property type="match status" value="1"/>
</dbReference>
<dbReference type="Pfam" id="PF04055">
    <property type="entry name" value="Radical_SAM"/>
    <property type="match status" value="1"/>
</dbReference>
<dbReference type="NCBIfam" id="TIGR04368">
    <property type="entry name" value="Glu_2_3_NH3_mut"/>
    <property type="match status" value="1"/>
</dbReference>
<feature type="region of interest" description="Disordered" evidence="11">
    <location>
        <begin position="126"/>
        <end position="146"/>
    </location>
</feature>
<dbReference type="Proteomes" id="UP000426444">
    <property type="component" value="Chromosome"/>
</dbReference>
<dbReference type="GO" id="GO:0016869">
    <property type="term" value="F:intramolecular aminotransferase activity"/>
    <property type="evidence" value="ECO:0007669"/>
    <property type="project" value="InterPro"/>
</dbReference>
<dbReference type="PANTHER" id="PTHR30538:SF1">
    <property type="entry name" value="L-LYSINE 2,3-AMINOMUTASE"/>
    <property type="match status" value="1"/>
</dbReference>
<evidence type="ECO:0000259" key="12">
    <source>
        <dbReference type="PROSITE" id="PS51918"/>
    </source>
</evidence>
<keyword evidence="5 10" id="KW-0663">Pyridoxal phosphate</keyword>
<dbReference type="OrthoDB" id="9768064at2"/>
<evidence type="ECO:0000256" key="2">
    <source>
        <dbReference type="ARBA" id="ARBA00022485"/>
    </source>
</evidence>
<dbReference type="InterPro" id="IPR058240">
    <property type="entry name" value="rSAM_sf"/>
</dbReference>
<evidence type="ECO:0000256" key="3">
    <source>
        <dbReference type="ARBA" id="ARBA00022691"/>
    </source>
</evidence>
<keyword evidence="2 9" id="KW-0004">4Fe-4S</keyword>
<dbReference type="Gene3D" id="3.20.20.70">
    <property type="entry name" value="Aldolase class I"/>
    <property type="match status" value="1"/>
</dbReference>
<dbReference type="KEGG" id="salq:SYNTR_0636"/>
<dbReference type="GO" id="GO:0046872">
    <property type="term" value="F:metal ion binding"/>
    <property type="evidence" value="ECO:0007669"/>
    <property type="project" value="UniProtKB-KW"/>
</dbReference>
<dbReference type="InterPro" id="IPR030801">
    <property type="entry name" value="Glu_2_3_NH3_mut"/>
</dbReference>
<dbReference type="InterPro" id="IPR007197">
    <property type="entry name" value="rSAM"/>
</dbReference>
<evidence type="ECO:0000256" key="6">
    <source>
        <dbReference type="ARBA" id="ARBA00023004"/>
    </source>
</evidence>
<keyword evidence="4 9" id="KW-0479">Metal-binding</keyword>
<dbReference type="EMBL" id="CP046457">
    <property type="protein sequence ID" value="QGT99229.1"/>
    <property type="molecule type" value="Genomic_DNA"/>
</dbReference>
<protein>
    <submittedName>
        <fullName evidence="13">Glutamate 2,3-aminomutase</fullName>
        <ecNumber evidence="13">5.4.3.9</ecNumber>
    </submittedName>
</protein>
<dbReference type="Pfam" id="PF12544">
    <property type="entry name" value="LAM_C"/>
    <property type="match status" value="1"/>
</dbReference>
<evidence type="ECO:0000256" key="8">
    <source>
        <dbReference type="ARBA" id="ARBA00023235"/>
    </source>
</evidence>